<dbReference type="SUPFAM" id="SSF56672">
    <property type="entry name" value="DNA/RNA polymerases"/>
    <property type="match status" value="1"/>
</dbReference>
<accession>A0A9W4X1I1</accession>
<dbReference type="InterPro" id="IPR043502">
    <property type="entry name" value="DNA/RNA_pol_sf"/>
</dbReference>
<evidence type="ECO:0000313" key="2">
    <source>
        <dbReference type="Proteomes" id="UP001153678"/>
    </source>
</evidence>
<reference evidence="1" key="1">
    <citation type="submission" date="2022-08" db="EMBL/GenBank/DDBJ databases">
        <authorList>
            <person name="Kallberg Y."/>
            <person name="Tangrot J."/>
            <person name="Rosling A."/>
        </authorList>
    </citation>
    <scope>NUCLEOTIDE SEQUENCE</scope>
    <source>
        <strain evidence="1">Wild A</strain>
    </source>
</reference>
<keyword evidence="2" id="KW-1185">Reference proteome</keyword>
<dbReference type="AlphaFoldDB" id="A0A9W4X1I1"/>
<gene>
    <name evidence="1" type="ORF">FWILDA_LOCUS19894</name>
</gene>
<name>A0A9W4X1I1_9GLOM</name>
<dbReference type="InterPro" id="IPR053134">
    <property type="entry name" value="RNA-dir_DNA_polymerase"/>
</dbReference>
<dbReference type="Gene3D" id="3.10.10.10">
    <property type="entry name" value="HIV Type 1 Reverse Transcriptase, subunit A, domain 1"/>
    <property type="match status" value="1"/>
</dbReference>
<feature type="non-terminal residue" evidence="1">
    <location>
        <position position="100"/>
    </location>
</feature>
<dbReference type="OrthoDB" id="2438556at2759"/>
<sequence>NVKENEIVEQITVKALIPKEIISTRGTDIGQTPYVNHQIPLKLGVRPIAHPPYRLNQERKDFLEKEIDKMLETGIIQTSESPWASPVVIVPKKTGDLRIC</sequence>
<evidence type="ECO:0000313" key="1">
    <source>
        <dbReference type="EMBL" id="CAI2201094.1"/>
    </source>
</evidence>
<comment type="caution">
    <text evidence="1">The sequence shown here is derived from an EMBL/GenBank/DDBJ whole genome shotgun (WGS) entry which is preliminary data.</text>
</comment>
<protein>
    <submittedName>
        <fullName evidence="1">1055_t:CDS:1</fullName>
    </submittedName>
</protein>
<dbReference type="EMBL" id="CAMKVN010026481">
    <property type="protein sequence ID" value="CAI2201094.1"/>
    <property type="molecule type" value="Genomic_DNA"/>
</dbReference>
<proteinExistence type="predicted"/>
<feature type="non-terminal residue" evidence="1">
    <location>
        <position position="1"/>
    </location>
</feature>
<dbReference type="PANTHER" id="PTHR24559">
    <property type="entry name" value="TRANSPOSON TY3-I GAG-POL POLYPROTEIN"/>
    <property type="match status" value="1"/>
</dbReference>
<organism evidence="1 2">
    <name type="scientific">Funneliformis geosporum</name>
    <dbReference type="NCBI Taxonomy" id="1117311"/>
    <lineage>
        <taxon>Eukaryota</taxon>
        <taxon>Fungi</taxon>
        <taxon>Fungi incertae sedis</taxon>
        <taxon>Mucoromycota</taxon>
        <taxon>Glomeromycotina</taxon>
        <taxon>Glomeromycetes</taxon>
        <taxon>Glomerales</taxon>
        <taxon>Glomeraceae</taxon>
        <taxon>Funneliformis</taxon>
    </lineage>
</organism>
<dbReference type="Proteomes" id="UP001153678">
    <property type="component" value="Unassembled WGS sequence"/>
</dbReference>
<dbReference type="PANTHER" id="PTHR24559:SF454">
    <property type="entry name" value="RIBONUCLEASE H"/>
    <property type="match status" value="1"/>
</dbReference>